<dbReference type="OrthoDB" id="1873329at2759"/>
<protein>
    <submittedName>
        <fullName evidence="2">Uncharacterized protein</fullName>
    </submittedName>
</protein>
<keyword evidence="3" id="KW-1185">Reference proteome</keyword>
<feature type="region of interest" description="Disordered" evidence="1">
    <location>
        <begin position="1"/>
        <end position="52"/>
    </location>
</feature>
<evidence type="ECO:0000313" key="3">
    <source>
        <dbReference type="Proteomes" id="UP001153076"/>
    </source>
</evidence>
<evidence type="ECO:0000256" key="1">
    <source>
        <dbReference type="SAM" id="MobiDB-lite"/>
    </source>
</evidence>
<dbReference type="PANTHER" id="PTHR46481">
    <property type="entry name" value="ZINC FINGER BED DOMAIN-CONTAINING PROTEIN 4"/>
    <property type="match status" value="1"/>
</dbReference>
<accession>A0A9Q1K3M8</accession>
<dbReference type="Proteomes" id="UP001153076">
    <property type="component" value="Unassembled WGS sequence"/>
</dbReference>
<sequence>MAPRRASIGGSRGRGRTPSPSPLGRNTRAPIHPSGSSTLPMPITVEVDDDSPSTKKRCWTSPVWKHYNIKEGKHISDGKDHAYCKYYNGGPVDADSSNGTSNFRRHTESCSARSSTNVGQMMIAKDGKLARKFSQFEYKELVAQAIIGHGYTFTFAEHEGTRTIYVYLNEDCLLISWNTAKSHCVKIHKREKHRVMQSLSPLISRICVTFDLWTSCMGHGFLSLTAHYTDANWHLF</sequence>
<reference evidence="2" key="1">
    <citation type="submission" date="2022-04" db="EMBL/GenBank/DDBJ databases">
        <title>Carnegiea gigantea Genome sequencing and assembly v2.</title>
        <authorList>
            <person name="Copetti D."/>
            <person name="Sanderson M.J."/>
            <person name="Burquez A."/>
            <person name="Wojciechowski M.F."/>
        </authorList>
    </citation>
    <scope>NUCLEOTIDE SEQUENCE</scope>
    <source>
        <strain evidence="2">SGP5-SGP5p</strain>
        <tissue evidence="2">Aerial part</tissue>
    </source>
</reference>
<feature type="compositionally biased region" description="Low complexity" evidence="1">
    <location>
        <begin position="16"/>
        <end position="25"/>
    </location>
</feature>
<dbReference type="PANTHER" id="PTHR46481:SF6">
    <property type="entry name" value="ZINC FINGER BED DOMAIN-CONTAINING PROTEIN RICESLEEPER 2-LIKE"/>
    <property type="match status" value="1"/>
</dbReference>
<gene>
    <name evidence="2" type="ORF">Cgig2_029605</name>
</gene>
<name>A0A9Q1K3M8_9CARY</name>
<dbReference type="AlphaFoldDB" id="A0A9Q1K3M8"/>
<proteinExistence type="predicted"/>
<organism evidence="2 3">
    <name type="scientific">Carnegiea gigantea</name>
    <dbReference type="NCBI Taxonomy" id="171969"/>
    <lineage>
        <taxon>Eukaryota</taxon>
        <taxon>Viridiplantae</taxon>
        <taxon>Streptophyta</taxon>
        <taxon>Embryophyta</taxon>
        <taxon>Tracheophyta</taxon>
        <taxon>Spermatophyta</taxon>
        <taxon>Magnoliopsida</taxon>
        <taxon>eudicotyledons</taxon>
        <taxon>Gunneridae</taxon>
        <taxon>Pentapetalae</taxon>
        <taxon>Caryophyllales</taxon>
        <taxon>Cactineae</taxon>
        <taxon>Cactaceae</taxon>
        <taxon>Cactoideae</taxon>
        <taxon>Echinocereeae</taxon>
        <taxon>Carnegiea</taxon>
    </lineage>
</organism>
<dbReference type="InterPro" id="IPR052035">
    <property type="entry name" value="ZnF_BED_domain_contain"/>
</dbReference>
<dbReference type="EMBL" id="JAKOGI010000381">
    <property type="protein sequence ID" value="KAJ8435850.1"/>
    <property type="molecule type" value="Genomic_DNA"/>
</dbReference>
<comment type="caution">
    <text evidence="2">The sequence shown here is derived from an EMBL/GenBank/DDBJ whole genome shotgun (WGS) entry which is preliminary data.</text>
</comment>
<evidence type="ECO:0000313" key="2">
    <source>
        <dbReference type="EMBL" id="KAJ8435850.1"/>
    </source>
</evidence>